<organism evidence="1">
    <name type="scientific">Arundo donax</name>
    <name type="common">Giant reed</name>
    <name type="synonym">Donax arundinaceus</name>
    <dbReference type="NCBI Taxonomy" id="35708"/>
    <lineage>
        <taxon>Eukaryota</taxon>
        <taxon>Viridiplantae</taxon>
        <taxon>Streptophyta</taxon>
        <taxon>Embryophyta</taxon>
        <taxon>Tracheophyta</taxon>
        <taxon>Spermatophyta</taxon>
        <taxon>Magnoliopsida</taxon>
        <taxon>Liliopsida</taxon>
        <taxon>Poales</taxon>
        <taxon>Poaceae</taxon>
        <taxon>PACMAD clade</taxon>
        <taxon>Arundinoideae</taxon>
        <taxon>Arundineae</taxon>
        <taxon>Arundo</taxon>
    </lineage>
</organism>
<protein>
    <submittedName>
        <fullName evidence="1">Uncharacterized protein</fullName>
    </submittedName>
</protein>
<name>A0A0A9G4M2_ARUDO</name>
<evidence type="ECO:0000313" key="1">
    <source>
        <dbReference type="EMBL" id="JAE19462.1"/>
    </source>
</evidence>
<accession>A0A0A9G4M2</accession>
<proteinExistence type="predicted"/>
<dbReference type="EMBL" id="GBRH01178434">
    <property type="protein sequence ID" value="JAE19462.1"/>
    <property type="molecule type" value="Transcribed_RNA"/>
</dbReference>
<dbReference type="AlphaFoldDB" id="A0A0A9G4M2"/>
<reference evidence="1" key="1">
    <citation type="submission" date="2014-09" db="EMBL/GenBank/DDBJ databases">
        <authorList>
            <person name="Magalhaes I.L.F."/>
            <person name="Oliveira U."/>
            <person name="Santos F.R."/>
            <person name="Vidigal T.H.D.A."/>
            <person name="Brescovit A.D."/>
            <person name="Santos A.J."/>
        </authorList>
    </citation>
    <scope>NUCLEOTIDE SEQUENCE</scope>
    <source>
        <tissue evidence="1">Shoot tissue taken approximately 20 cm above the soil surface</tissue>
    </source>
</reference>
<reference evidence="1" key="2">
    <citation type="journal article" date="2015" name="Data Brief">
        <title>Shoot transcriptome of the giant reed, Arundo donax.</title>
        <authorList>
            <person name="Barrero R.A."/>
            <person name="Guerrero F.D."/>
            <person name="Moolhuijzen P."/>
            <person name="Goolsby J.A."/>
            <person name="Tidwell J."/>
            <person name="Bellgard S.E."/>
            <person name="Bellgard M.I."/>
        </authorList>
    </citation>
    <scope>NUCLEOTIDE SEQUENCE</scope>
    <source>
        <tissue evidence="1">Shoot tissue taken approximately 20 cm above the soil surface</tissue>
    </source>
</reference>
<sequence>MKELGRLQHRIWIVHGMMASQDQTAKLLQVFHG</sequence>